<dbReference type="Pfam" id="PF07883">
    <property type="entry name" value="Cupin_2"/>
    <property type="match status" value="1"/>
</dbReference>
<feature type="signal peptide" evidence="1">
    <location>
        <begin position="1"/>
        <end position="26"/>
    </location>
</feature>
<feature type="domain" description="Cupin type-2" evidence="2">
    <location>
        <begin position="62"/>
        <end position="122"/>
    </location>
</feature>
<dbReference type="SUPFAM" id="SSF51182">
    <property type="entry name" value="RmlC-like cupins"/>
    <property type="match status" value="1"/>
</dbReference>
<feature type="chain" id="PRO_5003116698" evidence="1">
    <location>
        <begin position="27"/>
        <end position="130"/>
    </location>
</feature>
<dbReference type="KEGG" id="nwa:Nwat_2278"/>
<accession>D8K8I6</accession>
<protein>
    <submittedName>
        <fullName evidence="3">Cupin 2 conserved barrel domain protein</fullName>
    </submittedName>
</protein>
<dbReference type="InterPro" id="IPR011051">
    <property type="entry name" value="RmlC_Cupin_sf"/>
</dbReference>
<dbReference type="Gene3D" id="2.60.120.10">
    <property type="entry name" value="Jelly Rolls"/>
    <property type="match status" value="1"/>
</dbReference>
<keyword evidence="1" id="KW-0732">Signal</keyword>
<dbReference type="EMBL" id="CP002086">
    <property type="protein sequence ID" value="ADJ29106.1"/>
    <property type="molecule type" value="Genomic_DNA"/>
</dbReference>
<evidence type="ECO:0000313" key="4">
    <source>
        <dbReference type="Proteomes" id="UP000000393"/>
    </source>
</evidence>
<sequence length="130" mass="14307">MAPMQIRFFFCSTAAIFLLSSVCSLAIATQDQEKPSLASLLEETVTFPTKEVKVIVHRTQFPASFKTPEHTHKGPGPRYVIKGTVKITEGGKTHTYQAGQAFWESGHPMTLENIGAEEAEVVGFELIPIE</sequence>
<dbReference type="STRING" id="105559.Nwat_2278"/>
<proteinExistence type="predicted"/>
<evidence type="ECO:0000259" key="2">
    <source>
        <dbReference type="Pfam" id="PF07883"/>
    </source>
</evidence>
<dbReference type="Proteomes" id="UP000000393">
    <property type="component" value="Chromosome"/>
</dbReference>
<reference evidence="3 4" key="1">
    <citation type="submission" date="2010-06" db="EMBL/GenBank/DDBJ databases">
        <title>Complete sequence of chromosome of Nitrosococcus watsoni C-113.</title>
        <authorList>
            <consortium name="US DOE Joint Genome Institute"/>
            <person name="Lucas S."/>
            <person name="Copeland A."/>
            <person name="Lapidus A."/>
            <person name="Cheng J.-F."/>
            <person name="Bruce D."/>
            <person name="Goodwin L."/>
            <person name="Pitluck S."/>
            <person name="Malfatti S.A."/>
            <person name="Chain P.S.G."/>
            <person name="Land M."/>
            <person name="Hauser L."/>
            <person name="Kyrpides N."/>
            <person name="Ivanova N."/>
            <person name="Cambell M.A."/>
            <person name="Heidelberg J.F."/>
            <person name="Klotz M.G."/>
            <person name="Woyke T."/>
        </authorList>
    </citation>
    <scope>NUCLEOTIDE SEQUENCE [LARGE SCALE GENOMIC DNA]</scope>
    <source>
        <strain evidence="3 4">C-113</strain>
    </source>
</reference>
<dbReference type="RefSeq" id="WP_013221178.1">
    <property type="nucleotide sequence ID" value="NC_014315.1"/>
</dbReference>
<dbReference type="OrthoDB" id="541890at2"/>
<name>D8K8I6_NITWC</name>
<dbReference type="HOGENOM" id="CLU_159305_0_0_6"/>
<gene>
    <name evidence="3" type="ordered locus">Nwat_2278</name>
</gene>
<keyword evidence="4" id="KW-1185">Reference proteome</keyword>
<dbReference type="AlphaFoldDB" id="D8K8I6"/>
<evidence type="ECO:0000313" key="3">
    <source>
        <dbReference type="EMBL" id="ADJ29106.1"/>
    </source>
</evidence>
<organism evidence="3 4">
    <name type="scientific">Nitrosococcus watsoni (strain C-113)</name>
    <dbReference type="NCBI Taxonomy" id="105559"/>
    <lineage>
        <taxon>Bacteria</taxon>
        <taxon>Pseudomonadati</taxon>
        <taxon>Pseudomonadota</taxon>
        <taxon>Gammaproteobacteria</taxon>
        <taxon>Chromatiales</taxon>
        <taxon>Chromatiaceae</taxon>
        <taxon>Nitrosococcus</taxon>
    </lineage>
</organism>
<dbReference type="eggNOG" id="COG1917">
    <property type="taxonomic scope" value="Bacteria"/>
</dbReference>
<dbReference type="InterPro" id="IPR013096">
    <property type="entry name" value="Cupin_2"/>
</dbReference>
<evidence type="ECO:0000256" key="1">
    <source>
        <dbReference type="SAM" id="SignalP"/>
    </source>
</evidence>
<dbReference type="InterPro" id="IPR014710">
    <property type="entry name" value="RmlC-like_jellyroll"/>
</dbReference>